<reference evidence="1" key="1">
    <citation type="submission" date="2022-10" db="EMBL/GenBank/DDBJ databases">
        <authorList>
            <person name="Koch H."/>
        </authorList>
    </citation>
    <scope>NUCLEOTIDE SEQUENCE</scope>
    <source>
        <strain evidence="1">DNF</strain>
    </source>
</reference>
<dbReference type="Proteomes" id="UP001179121">
    <property type="component" value="Chromosome"/>
</dbReference>
<dbReference type="KEGG" id="nti:DNFV4_03664"/>
<accession>A0AA86N2A2</accession>
<evidence type="ECO:0000313" key="1">
    <source>
        <dbReference type="EMBL" id="CAI4033230.1"/>
    </source>
</evidence>
<keyword evidence="2" id="KW-1185">Reference proteome</keyword>
<name>A0AA86N2A2_9BACT</name>
<dbReference type="InterPro" id="IPR036390">
    <property type="entry name" value="WH_DNA-bd_sf"/>
</dbReference>
<dbReference type="RefSeq" id="WP_289270265.1">
    <property type="nucleotide sequence ID" value="NZ_OX365700.1"/>
</dbReference>
<evidence type="ECO:0000313" key="2">
    <source>
        <dbReference type="Proteomes" id="UP001179121"/>
    </source>
</evidence>
<dbReference type="EMBL" id="OX365700">
    <property type="protein sequence ID" value="CAI4033230.1"/>
    <property type="molecule type" value="Genomic_DNA"/>
</dbReference>
<dbReference type="AlphaFoldDB" id="A0AA86N2A2"/>
<gene>
    <name evidence="1" type="ORF">DNFV4_03664</name>
</gene>
<organism evidence="1 2">
    <name type="scientific">Nitrospira tepida</name>
    <dbReference type="NCBI Taxonomy" id="2973512"/>
    <lineage>
        <taxon>Bacteria</taxon>
        <taxon>Pseudomonadati</taxon>
        <taxon>Nitrospirota</taxon>
        <taxon>Nitrospiria</taxon>
        <taxon>Nitrospirales</taxon>
        <taxon>Nitrospiraceae</taxon>
        <taxon>Nitrospira</taxon>
    </lineage>
</organism>
<dbReference type="SUPFAM" id="SSF46785">
    <property type="entry name" value="Winged helix' DNA-binding domain"/>
    <property type="match status" value="1"/>
</dbReference>
<sequence length="108" mass="12210">MRANLAMIAKERVENDQTEQEQEVGRVLERGRYIIRTLLRRLQDGEEGWHEGNGGVLISGKEAIAPYLTALANLGYVHTDDDGQYYRLTDAGRQRLNLLDSTSGRPTH</sequence>
<proteinExistence type="predicted"/>
<protein>
    <submittedName>
        <fullName evidence="1">Uncharacterized protein</fullName>
    </submittedName>
</protein>